<comment type="caution">
    <text evidence="1">The sequence shown here is derived from an EMBL/GenBank/DDBJ whole genome shotgun (WGS) entry which is preliminary data.</text>
</comment>
<dbReference type="AlphaFoldDB" id="A0A2K3QJK9"/>
<proteinExistence type="predicted"/>
<protein>
    <submittedName>
        <fullName evidence="1">Uncharacterized protein</fullName>
    </submittedName>
</protein>
<evidence type="ECO:0000313" key="2">
    <source>
        <dbReference type="Proteomes" id="UP000236621"/>
    </source>
</evidence>
<reference evidence="1 2" key="1">
    <citation type="submission" date="2017-08" db="EMBL/GenBank/DDBJ databases">
        <title>Harnessing the power of phylogenomics to disentangle the directionality and signatures of interkingdom host jumping in the parasitic fungal genus Tolypocladium.</title>
        <authorList>
            <person name="Quandt C.A."/>
            <person name="Patterson W."/>
            <person name="Spatafora J.W."/>
        </authorList>
    </citation>
    <scope>NUCLEOTIDE SEQUENCE [LARGE SCALE GENOMIC DNA]</scope>
    <source>
        <strain evidence="1 2">CBS 113982</strain>
    </source>
</reference>
<dbReference type="EMBL" id="NRSZ01000353">
    <property type="protein sequence ID" value="PNY27728.1"/>
    <property type="molecule type" value="Genomic_DNA"/>
</dbReference>
<keyword evidence="2" id="KW-1185">Reference proteome</keyword>
<accession>A0A2K3QJK9</accession>
<gene>
    <name evidence="1" type="ORF">TCAP_02357</name>
</gene>
<dbReference type="Proteomes" id="UP000236621">
    <property type="component" value="Unassembled WGS sequence"/>
</dbReference>
<evidence type="ECO:0000313" key="1">
    <source>
        <dbReference type="EMBL" id="PNY27728.1"/>
    </source>
</evidence>
<dbReference type="OrthoDB" id="4927927at2759"/>
<dbReference type="STRING" id="45235.A0A2K3QJK9"/>
<name>A0A2K3QJK9_9HYPO</name>
<organism evidence="1 2">
    <name type="scientific">Tolypocladium capitatum</name>
    <dbReference type="NCBI Taxonomy" id="45235"/>
    <lineage>
        <taxon>Eukaryota</taxon>
        <taxon>Fungi</taxon>
        <taxon>Dikarya</taxon>
        <taxon>Ascomycota</taxon>
        <taxon>Pezizomycotina</taxon>
        <taxon>Sordariomycetes</taxon>
        <taxon>Hypocreomycetidae</taxon>
        <taxon>Hypocreales</taxon>
        <taxon>Ophiocordycipitaceae</taxon>
        <taxon>Tolypocladium</taxon>
    </lineage>
</organism>
<sequence>MPIIRLTVDSQGLQCIERLGGGSVESSTPRSDSTAYVVEPAEWFSDVHVEFKLGRARLRVPAKGFYIWDTPHPPPLHQCLVDPAYDPPSSRLTTIQTRTCTGITFFISSTGSLSGIHAHTSIRPSAQETFESLPRRQQNAVMWVYVPIRDEIAAFGISQPRSKAARASVVSQTQHVRLRLGGDVFVGPYHCKQPQRFLLTEQPLALIYEKLEYIPVSFIGIHSACHKAEQISLAPPFHASPPFEKAYFSSAPLGDVASIRIFNDREAQACRGIVIQYVNGSQRALGQCRVGIDRDRIVMGPRRFCFASFTFGRSYSGEQLCAAKVESSTTHHEHDGTDWACNELRGVLRFWFKNRQTKLEVSYMLTINRCCVISTVVAENDWGCHHSLHRACPPRLRAPRVSTSPSIRELTSLHASADEPTESERFCTGRADENIVELVSVVMPFRPMLRQRPAS</sequence>